<dbReference type="Proteomes" id="UP000270185">
    <property type="component" value="Chromosome"/>
</dbReference>
<feature type="signal peptide" evidence="1">
    <location>
        <begin position="1"/>
        <end position="18"/>
    </location>
</feature>
<keyword evidence="1" id="KW-0732">Signal</keyword>
<dbReference type="OrthoDB" id="1441565at2"/>
<feature type="chain" id="PRO_5018334346" description="Molecular chaperone GroES" evidence="1">
    <location>
        <begin position="19"/>
        <end position="225"/>
    </location>
</feature>
<dbReference type="AlphaFoldDB" id="A0A3G8XL14"/>
<sequence>MKKALFLYLFFLTTTIFAQNIVLNKVVKTHPNTDKFFYRINPENTSAEYLGEIEIQGFSDDDAKVFGMIYKKAKEVGANAFAFKPFELVDGTSSDFDPINYKLSLYYASASDFEKEDNVAYFIASPYKKQTISINKEKILFEPRTFTKITLEPGEIYTVSTQKLLGSTIKIGAQENQPVQYFQLSGFAVNTNSYGSAGIHLKSGDIMKLEQSYAQFLTTIYKYFK</sequence>
<dbReference type="EMBL" id="CP034159">
    <property type="protein sequence ID" value="AZI33809.1"/>
    <property type="molecule type" value="Genomic_DNA"/>
</dbReference>
<keyword evidence="3" id="KW-1185">Reference proteome</keyword>
<evidence type="ECO:0000313" key="3">
    <source>
        <dbReference type="Proteomes" id="UP000270185"/>
    </source>
</evidence>
<gene>
    <name evidence="2" type="ORF">EIB73_11715</name>
</gene>
<accession>A0A3G8XL14</accession>
<name>A0A3G8XL14_9FLAO</name>
<protein>
    <recommendedName>
        <fullName evidence="4">Molecular chaperone GroES</fullName>
    </recommendedName>
</protein>
<evidence type="ECO:0000256" key="1">
    <source>
        <dbReference type="SAM" id="SignalP"/>
    </source>
</evidence>
<dbReference type="KEGG" id="ccas:EIB73_11715"/>
<proteinExistence type="predicted"/>
<reference evidence="3" key="1">
    <citation type="submission" date="2018-11" db="EMBL/GenBank/DDBJ databases">
        <title>Proposal to divide the Flavobacteriaceae and reorganize its genera based on Amino Acid Identity values calculated from whole genome sequences.</title>
        <authorList>
            <person name="Nicholson A.C."/>
            <person name="Gulvik C.A."/>
            <person name="Whitney A.M."/>
            <person name="Humrighouse B.W."/>
            <person name="Bell M."/>
            <person name="Holmes B."/>
            <person name="Steigerwalt A.G."/>
            <person name="Villarma A."/>
            <person name="Sheth M."/>
            <person name="Batra D."/>
            <person name="Pryor J."/>
            <person name="Bernardet J.-F."/>
            <person name="Hugo C."/>
            <person name="Kampfer P."/>
            <person name="Newman J.D."/>
            <person name="McQuiston J.R."/>
        </authorList>
    </citation>
    <scope>NUCLEOTIDE SEQUENCE [LARGE SCALE GENOMIC DNA]</scope>
    <source>
        <strain evidence="3">G0081</strain>
    </source>
</reference>
<organism evidence="2 3">
    <name type="scientific">Kaistella carnis</name>
    <dbReference type="NCBI Taxonomy" id="1241979"/>
    <lineage>
        <taxon>Bacteria</taxon>
        <taxon>Pseudomonadati</taxon>
        <taxon>Bacteroidota</taxon>
        <taxon>Flavobacteriia</taxon>
        <taxon>Flavobacteriales</taxon>
        <taxon>Weeksellaceae</taxon>
        <taxon>Chryseobacterium group</taxon>
        <taxon>Kaistella</taxon>
    </lineage>
</organism>
<evidence type="ECO:0008006" key="4">
    <source>
        <dbReference type="Google" id="ProtNLM"/>
    </source>
</evidence>
<dbReference type="RefSeq" id="WP_125025448.1">
    <property type="nucleotide sequence ID" value="NZ_CP034159.1"/>
</dbReference>
<evidence type="ECO:0000313" key="2">
    <source>
        <dbReference type="EMBL" id="AZI33809.1"/>
    </source>
</evidence>